<dbReference type="OrthoDB" id="9803968at2"/>
<dbReference type="InterPro" id="IPR000873">
    <property type="entry name" value="AMP-dep_synth/lig_dom"/>
</dbReference>
<reference evidence="5 6" key="1">
    <citation type="submission" date="2016-10" db="EMBL/GenBank/DDBJ databases">
        <authorList>
            <person name="de Groot N.N."/>
        </authorList>
    </citation>
    <scope>NUCLEOTIDE SEQUENCE [LARGE SCALE GENOMIC DNA]</scope>
    <source>
        <strain evidence="5 6">DSM 27842</strain>
    </source>
</reference>
<dbReference type="Pfam" id="PF00501">
    <property type="entry name" value="AMP-binding"/>
    <property type="match status" value="1"/>
</dbReference>
<evidence type="ECO:0000256" key="1">
    <source>
        <dbReference type="ARBA" id="ARBA00022598"/>
    </source>
</evidence>
<organism evidence="5 6">
    <name type="scientific">Salinihabitans flavidus</name>
    <dbReference type="NCBI Taxonomy" id="569882"/>
    <lineage>
        <taxon>Bacteria</taxon>
        <taxon>Pseudomonadati</taxon>
        <taxon>Pseudomonadota</taxon>
        <taxon>Alphaproteobacteria</taxon>
        <taxon>Rhodobacterales</taxon>
        <taxon>Roseobacteraceae</taxon>
        <taxon>Salinihabitans</taxon>
    </lineage>
</organism>
<dbReference type="PANTHER" id="PTHR43272:SF32">
    <property type="entry name" value="AMP-DEPENDENT SYNTHETASE_LIGASE DOMAIN-CONTAINING PROTEIN"/>
    <property type="match status" value="1"/>
</dbReference>
<evidence type="ECO:0000256" key="2">
    <source>
        <dbReference type="ARBA" id="ARBA00022832"/>
    </source>
</evidence>
<gene>
    <name evidence="5" type="ORF">SAMN04490248_10536</name>
</gene>
<sequence>MTLKRDDIHKMTMPQILRARARDHGARLALREKALGLWQRTTWQEYFDKARLTAIGLYALGFRPGDRLAIASDDSPEWYYADLGAQMLGGTGLGIYPTNPWPELQYIVRHSKSRFVVCGDQEQTDKVLDAQAQDGGLPDLEQILCVDMKGMRTYAHDGLMSFADLLDLGRRSEVEFGAEVDRLIDAGTPDDVAIIVYTSGTTGMPKGAMLSHGNMLSSASEVARIHRLDDRSYSVLCYLPLCHVAERSFSLVMQLVTGCVVSFAESVDTVVVNLREIAPLGFLGVPRIWEKMQQSIDYRVRDTTPLQRRVFETTMRLGKPIAARRLDNGGQFASLRDRLVFMALWLICLRSLQRFLGLNRVRASFCGGASISEEVLLFFWTLGVPVYQIYGMTECAGVSHSQRPGATAPGCSGPPIDCIEQKIAEDGELLLRGASCFKGYLFNEEATQETYAGGWLHTGDIVEITDTGEARVLDRKKDILITSGGKNITPSLIENALKDSPYIREAILLGDGRKFLSALIQIDLETTGKWAQAQNIQYTTYRTLAENDAVRKLIEQEVARVNERFARVENIRKFEILKKELDHDDGELTATMKVRRKAIEKKFSAEIETIYGSAA</sequence>
<proteinExistence type="predicted"/>
<evidence type="ECO:0000256" key="3">
    <source>
        <dbReference type="ARBA" id="ARBA00023098"/>
    </source>
</evidence>
<dbReference type="Pfam" id="PF23562">
    <property type="entry name" value="AMP-binding_C_3"/>
    <property type="match status" value="1"/>
</dbReference>
<keyword evidence="6" id="KW-1185">Reference proteome</keyword>
<dbReference type="EMBL" id="FODS01000005">
    <property type="protein sequence ID" value="SEO42251.1"/>
    <property type="molecule type" value="Genomic_DNA"/>
</dbReference>
<accession>A0A1H8PKD7</accession>
<dbReference type="PROSITE" id="PS00455">
    <property type="entry name" value="AMP_BINDING"/>
    <property type="match status" value="1"/>
</dbReference>
<name>A0A1H8PKD7_9RHOB</name>
<keyword evidence="1" id="KW-0436">Ligase</keyword>
<dbReference type="SUPFAM" id="SSF56801">
    <property type="entry name" value="Acetyl-CoA synthetase-like"/>
    <property type="match status" value="1"/>
</dbReference>
<dbReference type="InterPro" id="IPR042099">
    <property type="entry name" value="ANL_N_sf"/>
</dbReference>
<dbReference type="GO" id="GO:0016020">
    <property type="term" value="C:membrane"/>
    <property type="evidence" value="ECO:0007669"/>
    <property type="project" value="TreeGrafter"/>
</dbReference>
<dbReference type="AlphaFoldDB" id="A0A1H8PKD7"/>
<evidence type="ECO:0000313" key="5">
    <source>
        <dbReference type="EMBL" id="SEO42251.1"/>
    </source>
</evidence>
<dbReference type="GO" id="GO:0004467">
    <property type="term" value="F:long-chain fatty acid-CoA ligase activity"/>
    <property type="evidence" value="ECO:0007669"/>
    <property type="project" value="TreeGrafter"/>
</dbReference>
<evidence type="ECO:0000259" key="4">
    <source>
        <dbReference type="Pfam" id="PF00501"/>
    </source>
</evidence>
<dbReference type="RefSeq" id="WP_093116471.1">
    <property type="nucleotide sequence ID" value="NZ_FODS01000005.1"/>
</dbReference>
<dbReference type="Proteomes" id="UP000198893">
    <property type="component" value="Unassembled WGS sequence"/>
</dbReference>
<feature type="domain" description="AMP-dependent synthetase/ligase" evidence="4">
    <location>
        <begin position="18"/>
        <end position="441"/>
    </location>
</feature>
<keyword evidence="3" id="KW-0443">Lipid metabolism</keyword>
<protein>
    <submittedName>
        <fullName evidence="5">Long-chain acyl-CoA synthetase</fullName>
    </submittedName>
</protein>
<dbReference type="STRING" id="569882.SAMN04490248_10536"/>
<dbReference type="Gene3D" id="3.40.50.12780">
    <property type="entry name" value="N-terminal domain of ligase-like"/>
    <property type="match status" value="1"/>
</dbReference>
<dbReference type="PANTHER" id="PTHR43272">
    <property type="entry name" value="LONG-CHAIN-FATTY-ACID--COA LIGASE"/>
    <property type="match status" value="1"/>
</dbReference>
<evidence type="ECO:0000313" key="6">
    <source>
        <dbReference type="Proteomes" id="UP000198893"/>
    </source>
</evidence>
<keyword evidence="2" id="KW-0276">Fatty acid metabolism</keyword>
<dbReference type="InterPro" id="IPR020845">
    <property type="entry name" value="AMP-binding_CS"/>
</dbReference>